<dbReference type="InterPro" id="IPR000073">
    <property type="entry name" value="AB_hydrolase_1"/>
</dbReference>
<evidence type="ECO:0000313" key="3">
    <source>
        <dbReference type="Proteomes" id="UP000095751"/>
    </source>
</evidence>
<dbReference type="Proteomes" id="UP000095751">
    <property type="component" value="Unassembled WGS sequence"/>
</dbReference>
<dbReference type="PANTHER" id="PTHR22753:SF14">
    <property type="entry name" value="MONOACYLGLYCEROL_DIACYLGLYCEROL O-ACYLTRANSFERASE"/>
    <property type="match status" value="1"/>
</dbReference>
<keyword evidence="3" id="KW-1185">Reference proteome</keyword>
<dbReference type="AlphaFoldDB" id="A0A1E7FWB5"/>
<feature type="domain" description="AB hydrolase-1" evidence="1">
    <location>
        <begin position="8"/>
        <end position="231"/>
    </location>
</feature>
<protein>
    <recommendedName>
        <fullName evidence="1">AB hydrolase-1 domain-containing protein</fullName>
    </recommendedName>
</protein>
<dbReference type="GO" id="GO:0016020">
    <property type="term" value="C:membrane"/>
    <property type="evidence" value="ECO:0007669"/>
    <property type="project" value="TreeGrafter"/>
</dbReference>
<dbReference type="KEGG" id="fcy:FRACYDRAFT_205273"/>
<dbReference type="PANTHER" id="PTHR22753">
    <property type="entry name" value="TRANSMEMBRANE PROTEIN 68"/>
    <property type="match status" value="1"/>
</dbReference>
<dbReference type="InParanoid" id="A0A1E7FWB5"/>
<evidence type="ECO:0000259" key="1">
    <source>
        <dbReference type="Pfam" id="PF12697"/>
    </source>
</evidence>
<dbReference type="Pfam" id="PF12697">
    <property type="entry name" value="Abhydrolase_6"/>
    <property type="match status" value="1"/>
</dbReference>
<name>A0A1E7FWB5_9STRA</name>
<dbReference type="Gene3D" id="3.40.50.1820">
    <property type="entry name" value="alpha/beta hydrolase"/>
    <property type="match status" value="1"/>
</dbReference>
<reference evidence="2 3" key="1">
    <citation type="submission" date="2016-09" db="EMBL/GenBank/DDBJ databases">
        <title>Extensive genetic diversity and differential bi-allelic expression allows diatom success in the polar Southern Ocean.</title>
        <authorList>
            <consortium name="DOE Joint Genome Institute"/>
            <person name="Mock T."/>
            <person name="Otillar R.P."/>
            <person name="Strauss J."/>
            <person name="Dupont C."/>
            <person name="Frickenhaus S."/>
            <person name="Maumus F."/>
            <person name="Mcmullan M."/>
            <person name="Sanges R."/>
            <person name="Schmutz J."/>
            <person name="Toseland A."/>
            <person name="Valas R."/>
            <person name="Veluchamy A."/>
            <person name="Ward B.J."/>
            <person name="Allen A."/>
            <person name="Barry K."/>
            <person name="Falciatore A."/>
            <person name="Ferrante M."/>
            <person name="Fortunato A.E."/>
            <person name="Gloeckner G."/>
            <person name="Gruber A."/>
            <person name="Hipkin R."/>
            <person name="Janech M."/>
            <person name="Kroth P."/>
            <person name="Leese F."/>
            <person name="Lindquist E."/>
            <person name="Lyon B.R."/>
            <person name="Martin J."/>
            <person name="Mayer C."/>
            <person name="Parker M."/>
            <person name="Quesneville H."/>
            <person name="Raymond J."/>
            <person name="Uhlig C."/>
            <person name="Valentin K.U."/>
            <person name="Worden A.Z."/>
            <person name="Armbrust E.V."/>
            <person name="Bowler C."/>
            <person name="Green B."/>
            <person name="Moulton V."/>
            <person name="Van Oosterhout C."/>
            <person name="Grigoriev I."/>
        </authorList>
    </citation>
    <scope>NUCLEOTIDE SEQUENCE [LARGE SCALE GENOMIC DNA]</scope>
    <source>
        <strain evidence="2 3">CCMP1102</strain>
    </source>
</reference>
<dbReference type="InterPro" id="IPR029058">
    <property type="entry name" value="AB_hydrolase_fold"/>
</dbReference>
<evidence type="ECO:0000313" key="2">
    <source>
        <dbReference type="EMBL" id="OEU22436.1"/>
    </source>
</evidence>
<accession>A0A1E7FWB5</accession>
<dbReference type="SUPFAM" id="SSF53474">
    <property type="entry name" value="alpha/beta-Hydrolases"/>
    <property type="match status" value="1"/>
</dbReference>
<dbReference type="OrthoDB" id="44277at2759"/>
<sequence length="331" mass="36799">MTITMEDRTTYEELKAVVLDFLKNGLGTGNRPIYIAGESFGGILALDVASAILAEQKKKKIDADLGINLRGLVLINPATCYDRSQLAIVGPKVATMPSIFYVLSLLSQLVPLFTDKFSFQQLLLILQAKALPSVIDNPLREAYMGRVAISLPTKLEFMPSSTLSWRLEEWLEKGCAALGESSFSFRDFRSLIVVGENDKTLPSIAEAERLASKVMSTTKTQIHVVDDAGHASTCGSRLDLAAVIRNRFPELQKNTVTSKRISMKPQAMQGVGINFGMEERYDKADIGLNPFLYWSKNNYLPVQPKKEERSIRVQGNEHLISYKKTVYNVAD</sequence>
<proteinExistence type="predicted"/>
<dbReference type="EMBL" id="KV784353">
    <property type="protein sequence ID" value="OEU22436.1"/>
    <property type="molecule type" value="Genomic_DNA"/>
</dbReference>
<organism evidence="2 3">
    <name type="scientific">Fragilariopsis cylindrus CCMP1102</name>
    <dbReference type="NCBI Taxonomy" id="635003"/>
    <lineage>
        <taxon>Eukaryota</taxon>
        <taxon>Sar</taxon>
        <taxon>Stramenopiles</taxon>
        <taxon>Ochrophyta</taxon>
        <taxon>Bacillariophyta</taxon>
        <taxon>Bacillariophyceae</taxon>
        <taxon>Bacillariophycidae</taxon>
        <taxon>Bacillariales</taxon>
        <taxon>Bacillariaceae</taxon>
        <taxon>Fragilariopsis</taxon>
    </lineage>
</organism>
<gene>
    <name evidence="2" type="ORF">FRACYDRAFT_205273</name>
</gene>